<feature type="domain" description="PA14" evidence="6">
    <location>
        <begin position="432"/>
        <end position="596"/>
    </location>
</feature>
<dbReference type="InterPro" id="IPR036881">
    <property type="entry name" value="Glyco_hydro_3_C_sf"/>
</dbReference>
<dbReference type="Proteomes" id="UP001213000">
    <property type="component" value="Unassembled WGS sequence"/>
</dbReference>
<dbReference type="SMART" id="SM00758">
    <property type="entry name" value="PA14"/>
    <property type="match status" value="1"/>
</dbReference>
<name>A0AAD5YS55_9AGAR</name>
<dbReference type="PROSITE" id="PS51820">
    <property type="entry name" value="PA14"/>
    <property type="match status" value="1"/>
</dbReference>
<keyword evidence="4" id="KW-0378">Hydrolase</keyword>
<dbReference type="SUPFAM" id="SSF51445">
    <property type="entry name" value="(Trans)glycosidases"/>
    <property type="match status" value="1"/>
</dbReference>
<comment type="caution">
    <text evidence="7">The sequence shown here is derived from an EMBL/GenBank/DDBJ whole genome shotgun (WGS) entry which is preliminary data.</text>
</comment>
<dbReference type="PANTHER" id="PTHR42715:SF27">
    <property type="entry name" value="BETA-GLUCOSIDASE-RELATED"/>
    <property type="match status" value="1"/>
</dbReference>
<dbReference type="InterPro" id="IPR036962">
    <property type="entry name" value="Glyco_hydro_3_N_sf"/>
</dbReference>
<evidence type="ECO:0000259" key="6">
    <source>
        <dbReference type="PROSITE" id="PS51820"/>
    </source>
</evidence>
<dbReference type="InterPro" id="IPR037524">
    <property type="entry name" value="PA14/GLEYA"/>
</dbReference>
<dbReference type="Gene3D" id="2.60.40.10">
    <property type="entry name" value="Immunoglobulins"/>
    <property type="match status" value="1"/>
</dbReference>
<keyword evidence="5" id="KW-0326">Glycosidase</keyword>
<evidence type="ECO:0000313" key="8">
    <source>
        <dbReference type="Proteomes" id="UP001213000"/>
    </source>
</evidence>
<dbReference type="SUPFAM" id="SSF52279">
    <property type="entry name" value="Beta-D-glucan exohydrolase, C-terminal domain"/>
    <property type="match status" value="1"/>
</dbReference>
<evidence type="ECO:0000313" key="7">
    <source>
        <dbReference type="EMBL" id="KAJ3561490.1"/>
    </source>
</evidence>
<dbReference type="InterPro" id="IPR013783">
    <property type="entry name" value="Ig-like_fold"/>
</dbReference>
<dbReference type="InterPro" id="IPR011658">
    <property type="entry name" value="PA14_dom"/>
</dbReference>
<dbReference type="Gene3D" id="3.40.50.1700">
    <property type="entry name" value="Glycoside hydrolase family 3 C-terminal domain"/>
    <property type="match status" value="1"/>
</dbReference>
<keyword evidence="8" id="KW-1185">Reference proteome</keyword>
<evidence type="ECO:0000256" key="5">
    <source>
        <dbReference type="ARBA" id="ARBA00023295"/>
    </source>
</evidence>
<dbReference type="Gene3D" id="2.60.120.260">
    <property type="entry name" value="Galactose-binding domain-like"/>
    <property type="match status" value="1"/>
</dbReference>
<sequence>MSPSDFAKVDIDKVVETLTTDEAILLSAGVGFWHTHAIERLGIPAVKVSDGPNGVRGNHFFMGTPAKALPSSTAMGATFDRELLEEVGLKLLAREAKLRSASVILAPTCNIQRNPLGGRSFESFSEDPYLSGILAGAYINGVQKGGIGSTIKHFVGNDKENDRLGYDSIIDERSLREIYLLPFMLAQKISKPWAYMTCYNRVNGLHVCESPYLLKKILRDEWKSDTMVMSDWFGTYSVDIGLNAGVDLEMPGLNKWRTLDLVNRAIQARKVTPKTIKQRARRVLELVQKCAQGAPEVLDGDGLERTVDSDEDNTLMRKFAAESIVLLKNDAQVLPLNPQTLNKVAIVGGNAKAFVLSGGGSAALKSSYFVSPYDGLVKALKEVNPNVEITYSEGARGKFFSRVFFGSNVNITCDIAAVKTMPSLDYDMFTESGERGWIGTWHTHESEDSLVPIENPIKTQYIDETRLFISTSYPEGITKKWTLRLNGYLKPREQDCKFEFGLTAAGRAKLYVDGQLVIDNWTRQRRGEAFFGCGSEEEKGIFELKAGVKHHIYVEFCNVRGPADGDEDEAIMDSNPGVRLGGAEVQDSDELMNSAVSLAKDADAVIAVVGLNADWETEGYDRTTLELPGRTDELISKVAAANPRTVVVTQSGSSITMPWVDEVSTLVHAWYLGNATGDAIADVVFGKHNPTGKMSLTFPRRLEDVPSHGYFHSENGRVHYSEGIFVGYKHYQHRNIKPIFPFGHGLSYTSFALSKLRISDPVVSGEQLNVTATVTLTNTGSIPGSQVVQLYVGLPETSDLTHPRWQLRAFEKARDLQPGESREVALALDRLSVSYWEKAWVVEGGVYNVRVAFSSEEGTGKGQEVLGKFTVAKGFEWNGL</sequence>
<proteinExistence type="inferred from homology"/>
<dbReference type="InterPro" id="IPR017853">
    <property type="entry name" value="GH"/>
</dbReference>
<comment type="catalytic activity">
    <reaction evidence="1">
        <text>Hydrolysis of terminal, non-reducing beta-D-glucosyl residues with release of beta-D-glucose.</text>
        <dbReference type="EC" id="3.2.1.21"/>
    </reaction>
</comment>
<dbReference type="EC" id="3.2.1.21" evidence="3"/>
<protein>
    <recommendedName>
        <fullName evidence="3">beta-glucosidase</fullName>
        <ecNumber evidence="3">3.2.1.21</ecNumber>
    </recommendedName>
</protein>
<dbReference type="EMBL" id="JANIEX010000997">
    <property type="protein sequence ID" value="KAJ3561490.1"/>
    <property type="molecule type" value="Genomic_DNA"/>
</dbReference>
<dbReference type="SMART" id="SM01217">
    <property type="entry name" value="Fn3_like"/>
    <property type="match status" value="1"/>
</dbReference>
<dbReference type="PANTHER" id="PTHR42715">
    <property type="entry name" value="BETA-GLUCOSIDASE"/>
    <property type="match status" value="1"/>
</dbReference>
<dbReference type="AlphaFoldDB" id="A0AAD5YS55"/>
<evidence type="ECO:0000256" key="3">
    <source>
        <dbReference type="ARBA" id="ARBA00012744"/>
    </source>
</evidence>
<dbReference type="InterPro" id="IPR001764">
    <property type="entry name" value="Glyco_hydro_3_N"/>
</dbReference>
<dbReference type="Pfam" id="PF07691">
    <property type="entry name" value="PA14"/>
    <property type="match status" value="1"/>
</dbReference>
<dbReference type="InterPro" id="IPR002772">
    <property type="entry name" value="Glyco_hydro_3_C"/>
</dbReference>
<dbReference type="Pfam" id="PF01915">
    <property type="entry name" value="Glyco_hydro_3_C"/>
    <property type="match status" value="1"/>
</dbReference>
<evidence type="ECO:0000256" key="4">
    <source>
        <dbReference type="ARBA" id="ARBA00022801"/>
    </source>
</evidence>
<gene>
    <name evidence="7" type="ORF">NP233_g10163</name>
</gene>
<comment type="similarity">
    <text evidence="2">Belongs to the glycosyl hydrolase 3 family.</text>
</comment>
<dbReference type="GO" id="GO:0008422">
    <property type="term" value="F:beta-glucosidase activity"/>
    <property type="evidence" value="ECO:0007669"/>
    <property type="project" value="UniProtKB-EC"/>
</dbReference>
<dbReference type="PRINTS" id="PR00133">
    <property type="entry name" value="GLHYDRLASE3"/>
</dbReference>
<reference evidence="7" key="1">
    <citation type="submission" date="2022-07" db="EMBL/GenBank/DDBJ databases">
        <title>Genome Sequence of Leucocoprinus birnbaumii.</title>
        <authorList>
            <person name="Buettner E."/>
        </authorList>
    </citation>
    <scope>NUCLEOTIDE SEQUENCE</scope>
    <source>
        <strain evidence="7">VT141</strain>
    </source>
</reference>
<dbReference type="Pfam" id="PF14310">
    <property type="entry name" value="Fn3-like"/>
    <property type="match status" value="1"/>
</dbReference>
<evidence type="ECO:0000256" key="2">
    <source>
        <dbReference type="ARBA" id="ARBA00005336"/>
    </source>
</evidence>
<dbReference type="GO" id="GO:0009251">
    <property type="term" value="P:glucan catabolic process"/>
    <property type="evidence" value="ECO:0007669"/>
    <property type="project" value="TreeGrafter"/>
</dbReference>
<evidence type="ECO:0000256" key="1">
    <source>
        <dbReference type="ARBA" id="ARBA00000448"/>
    </source>
</evidence>
<dbReference type="Pfam" id="PF00933">
    <property type="entry name" value="Glyco_hydro_3"/>
    <property type="match status" value="1"/>
</dbReference>
<dbReference type="Gene3D" id="3.20.20.300">
    <property type="entry name" value="Glycoside hydrolase, family 3, N-terminal domain"/>
    <property type="match status" value="1"/>
</dbReference>
<dbReference type="InterPro" id="IPR026891">
    <property type="entry name" value="Fn3-like"/>
</dbReference>
<organism evidence="7 8">
    <name type="scientific">Leucocoprinus birnbaumii</name>
    <dbReference type="NCBI Taxonomy" id="56174"/>
    <lineage>
        <taxon>Eukaryota</taxon>
        <taxon>Fungi</taxon>
        <taxon>Dikarya</taxon>
        <taxon>Basidiomycota</taxon>
        <taxon>Agaricomycotina</taxon>
        <taxon>Agaricomycetes</taxon>
        <taxon>Agaricomycetidae</taxon>
        <taxon>Agaricales</taxon>
        <taxon>Agaricineae</taxon>
        <taxon>Agaricaceae</taxon>
        <taxon>Leucocoprinus</taxon>
    </lineage>
</organism>
<accession>A0AAD5YS55</accession>
<dbReference type="InterPro" id="IPR050288">
    <property type="entry name" value="Cellulose_deg_GH3"/>
</dbReference>